<evidence type="ECO:0000313" key="3">
    <source>
        <dbReference type="Proteomes" id="UP001344888"/>
    </source>
</evidence>
<organism evidence="2 3">
    <name type="scientific">Metasolibacillus meyeri</name>
    <dbReference type="NCBI Taxonomy" id="1071052"/>
    <lineage>
        <taxon>Bacteria</taxon>
        <taxon>Bacillati</taxon>
        <taxon>Bacillota</taxon>
        <taxon>Bacilli</taxon>
        <taxon>Bacillales</taxon>
        <taxon>Caryophanaceae</taxon>
        <taxon>Metasolibacillus</taxon>
    </lineage>
</organism>
<comment type="caution">
    <text evidence="2">The sequence shown here is derived from an EMBL/GenBank/DDBJ whole genome shotgun (WGS) entry which is preliminary data.</text>
</comment>
<accession>A0AAW9NRX8</accession>
<proteinExistence type="predicted"/>
<feature type="coiled-coil region" evidence="1">
    <location>
        <begin position="10"/>
        <end position="77"/>
    </location>
</feature>
<evidence type="ECO:0000313" key="2">
    <source>
        <dbReference type="EMBL" id="MEC1177633.1"/>
    </source>
</evidence>
<keyword evidence="1" id="KW-0175">Coiled coil</keyword>
<sequence>MSQYRWLLQYQEIENEIRLLEGELARYKRELRRWTIGDLYNVKLTSESKASKLEEIIQEVEQDLAHKMNDLYEAEKTVNLLSGLNHRILYLKHVKGKTLIEIADELGKSPNYIYGKHAEIMRMLRFKYET</sequence>
<evidence type="ECO:0000256" key="1">
    <source>
        <dbReference type="SAM" id="Coils"/>
    </source>
</evidence>
<evidence type="ECO:0008006" key="4">
    <source>
        <dbReference type="Google" id="ProtNLM"/>
    </source>
</evidence>
<dbReference type="InterPro" id="IPR013324">
    <property type="entry name" value="RNA_pol_sigma_r3/r4-like"/>
</dbReference>
<protein>
    <recommendedName>
        <fullName evidence="4">Phage protein</fullName>
    </recommendedName>
</protein>
<dbReference type="SUPFAM" id="SSF88659">
    <property type="entry name" value="Sigma3 and sigma4 domains of RNA polymerase sigma factors"/>
    <property type="match status" value="1"/>
</dbReference>
<dbReference type="Proteomes" id="UP001344888">
    <property type="component" value="Unassembled WGS sequence"/>
</dbReference>
<gene>
    <name evidence="2" type="ORF">P9B03_03980</name>
</gene>
<keyword evidence="3" id="KW-1185">Reference proteome</keyword>
<dbReference type="RefSeq" id="WP_326122064.1">
    <property type="nucleotide sequence ID" value="NZ_JARSFG010000005.1"/>
</dbReference>
<name>A0AAW9NRX8_9BACL</name>
<reference evidence="2 3" key="1">
    <citation type="submission" date="2023-03" db="EMBL/GenBank/DDBJ databases">
        <title>Bacillus Genome Sequencing.</title>
        <authorList>
            <person name="Dunlap C."/>
        </authorList>
    </citation>
    <scope>NUCLEOTIDE SEQUENCE [LARGE SCALE GENOMIC DNA]</scope>
    <source>
        <strain evidence="2 3">B-59205</strain>
    </source>
</reference>
<dbReference type="EMBL" id="JARSFG010000005">
    <property type="protein sequence ID" value="MEC1177633.1"/>
    <property type="molecule type" value="Genomic_DNA"/>
</dbReference>
<dbReference type="AlphaFoldDB" id="A0AAW9NRX8"/>